<proteinExistence type="predicted"/>
<gene>
    <name evidence="1" type="ORF">G3M70_13975</name>
</gene>
<evidence type="ECO:0000313" key="1">
    <source>
        <dbReference type="EMBL" id="QPJ62920.1"/>
    </source>
</evidence>
<name>A0A7T0BXS1_9BACT</name>
<sequence length="45" mass="5159">MNKNELMLFITPHIISYTGDGKTVTDHFRRRLGNLNTKLKTRIGG</sequence>
<organism evidence="1 2">
    <name type="scientific">Candidatus Nitronauta litoralis</name>
    <dbReference type="NCBI Taxonomy" id="2705533"/>
    <lineage>
        <taxon>Bacteria</taxon>
        <taxon>Pseudomonadati</taxon>
        <taxon>Nitrospinota/Tectimicrobiota group</taxon>
        <taxon>Nitrospinota</taxon>
        <taxon>Nitrospinia</taxon>
        <taxon>Nitrospinales</taxon>
        <taxon>Nitrospinaceae</taxon>
        <taxon>Candidatus Nitronauta</taxon>
    </lineage>
</organism>
<evidence type="ECO:0000313" key="2">
    <source>
        <dbReference type="Proteomes" id="UP000594688"/>
    </source>
</evidence>
<protein>
    <submittedName>
        <fullName evidence="1">Uncharacterized protein</fullName>
    </submittedName>
</protein>
<accession>A0A7T0BXS1</accession>
<dbReference type="KEGG" id="nli:G3M70_13975"/>
<dbReference type="AlphaFoldDB" id="A0A7T0BXS1"/>
<reference evidence="1 2" key="1">
    <citation type="submission" date="2020-02" db="EMBL/GenBank/DDBJ databases">
        <title>Genomic and physiological characterization of two novel Nitrospinaceae genera.</title>
        <authorList>
            <person name="Mueller A.J."/>
            <person name="Jung M.-Y."/>
            <person name="Strachan C.R."/>
            <person name="Herbold C.W."/>
            <person name="Kirkegaard R.H."/>
            <person name="Daims H."/>
        </authorList>
    </citation>
    <scope>NUCLEOTIDE SEQUENCE [LARGE SCALE GENOMIC DNA]</scope>
    <source>
        <strain evidence="1">EB</strain>
    </source>
</reference>
<dbReference type="Proteomes" id="UP000594688">
    <property type="component" value="Chromosome"/>
</dbReference>
<dbReference type="EMBL" id="CP048685">
    <property type="protein sequence ID" value="QPJ62920.1"/>
    <property type="molecule type" value="Genomic_DNA"/>
</dbReference>